<sequence>MTRQKAFATLAGAAAALMLATSASGQTAADKAAVDAAKAQGIVGEQTDGFLGFVKGGGDATLRAAVAAINAGRADVYRQAAQRNGVSPEAAGVAAFQEVIRNRIAPGEYYRDASGNWVRK</sequence>
<feature type="chain" id="PRO_5045064534" evidence="1">
    <location>
        <begin position="29"/>
        <end position="120"/>
    </location>
</feature>
<dbReference type="RefSeq" id="WP_377282014.1">
    <property type="nucleotide sequence ID" value="NZ_JBHRSI010000005.1"/>
</dbReference>
<name>A0ABW4N4K9_9CAUL</name>
<keyword evidence="3" id="KW-1185">Reference proteome</keyword>
<evidence type="ECO:0000256" key="1">
    <source>
        <dbReference type="SAM" id="SignalP"/>
    </source>
</evidence>
<dbReference type="Pfam" id="PF07027">
    <property type="entry name" value="DUF1318"/>
    <property type="match status" value="1"/>
</dbReference>
<dbReference type="EMBL" id="JBHUEY010000006">
    <property type="protein sequence ID" value="MFD1785057.1"/>
    <property type="molecule type" value="Genomic_DNA"/>
</dbReference>
<evidence type="ECO:0000313" key="2">
    <source>
        <dbReference type="EMBL" id="MFD1785057.1"/>
    </source>
</evidence>
<evidence type="ECO:0000313" key="3">
    <source>
        <dbReference type="Proteomes" id="UP001597237"/>
    </source>
</evidence>
<accession>A0ABW4N4K9</accession>
<reference evidence="3" key="1">
    <citation type="journal article" date="2019" name="Int. J. Syst. Evol. Microbiol.">
        <title>The Global Catalogue of Microorganisms (GCM) 10K type strain sequencing project: providing services to taxonomists for standard genome sequencing and annotation.</title>
        <authorList>
            <consortium name="The Broad Institute Genomics Platform"/>
            <consortium name="The Broad Institute Genome Sequencing Center for Infectious Disease"/>
            <person name="Wu L."/>
            <person name="Ma J."/>
        </authorList>
    </citation>
    <scope>NUCLEOTIDE SEQUENCE [LARGE SCALE GENOMIC DNA]</scope>
    <source>
        <strain evidence="3">DFY28</strain>
    </source>
</reference>
<proteinExistence type="predicted"/>
<gene>
    <name evidence="2" type="ORF">ACFSC0_16765</name>
</gene>
<dbReference type="InterPro" id="IPR008309">
    <property type="entry name" value="YdbL"/>
</dbReference>
<feature type="signal peptide" evidence="1">
    <location>
        <begin position="1"/>
        <end position="28"/>
    </location>
</feature>
<dbReference type="Proteomes" id="UP001597237">
    <property type="component" value="Unassembled WGS sequence"/>
</dbReference>
<comment type="caution">
    <text evidence="2">The sequence shown here is derived from an EMBL/GenBank/DDBJ whole genome shotgun (WGS) entry which is preliminary data.</text>
</comment>
<dbReference type="PIRSF" id="PIRSF025560">
    <property type="entry name" value="UCP025560"/>
    <property type="match status" value="1"/>
</dbReference>
<keyword evidence="1" id="KW-0732">Signal</keyword>
<protein>
    <submittedName>
        <fullName evidence="2">YdbL family protein</fullName>
    </submittedName>
</protein>
<organism evidence="2 3">
    <name type="scientific">Phenylobacterium terrae</name>
    <dbReference type="NCBI Taxonomy" id="2665495"/>
    <lineage>
        <taxon>Bacteria</taxon>
        <taxon>Pseudomonadati</taxon>
        <taxon>Pseudomonadota</taxon>
        <taxon>Alphaproteobacteria</taxon>
        <taxon>Caulobacterales</taxon>
        <taxon>Caulobacteraceae</taxon>
        <taxon>Phenylobacterium</taxon>
    </lineage>
</organism>